<name>A0AAV7KYF1_PLEWA</name>
<organism evidence="1 2">
    <name type="scientific">Pleurodeles waltl</name>
    <name type="common">Iberian ribbed newt</name>
    <dbReference type="NCBI Taxonomy" id="8319"/>
    <lineage>
        <taxon>Eukaryota</taxon>
        <taxon>Metazoa</taxon>
        <taxon>Chordata</taxon>
        <taxon>Craniata</taxon>
        <taxon>Vertebrata</taxon>
        <taxon>Euteleostomi</taxon>
        <taxon>Amphibia</taxon>
        <taxon>Batrachia</taxon>
        <taxon>Caudata</taxon>
        <taxon>Salamandroidea</taxon>
        <taxon>Salamandridae</taxon>
        <taxon>Pleurodelinae</taxon>
        <taxon>Pleurodeles</taxon>
    </lineage>
</organism>
<evidence type="ECO:0000313" key="1">
    <source>
        <dbReference type="EMBL" id="KAJ1081178.1"/>
    </source>
</evidence>
<dbReference type="AlphaFoldDB" id="A0AAV7KYF1"/>
<gene>
    <name evidence="1" type="ORF">NDU88_001361</name>
</gene>
<accession>A0AAV7KYF1</accession>
<proteinExistence type="predicted"/>
<reference evidence="1" key="1">
    <citation type="journal article" date="2022" name="bioRxiv">
        <title>Sequencing and chromosome-scale assembly of the giantPleurodeles waltlgenome.</title>
        <authorList>
            <person name="Brown T."/>
            <person name="Elewa A."/>
            <person name="Iarovenko S."/>
            <person name="Subramanian E."/>
            <person name="Araus A.J."/>
            <person name="Petzold A."/>
            <person name="Susuki M."/>
            <person name="Suzuki K.-i.T."/>
            <person name="Hayashi T."/>
            <person name="Toyoda A."/>
            <person name="Oliveira C."/>
            <person name="Osipova E."/>
            <person name="Leigh N.D."/>
            <person name="Simon A."/>
            <person name="Yun M.H."/>
        </authorList>
    </citation>
    <scope>NUCLEOTIDE SEQUENCE</scope>
    <source>
        <strain evidence="1">20211129_DDA</strain>
        <tissue evidence="1">Liver</tissue>
    </source>
</reference>
<sequence>MPIIQDCPWFVVPPTKEIPMCDLSDGGNAGLRHHSHAPHHLRLSKIPRGEAPSAARNATSEDPSWCCLQLLPLTMPERDLWDMRTTLQTLRVPWASRAQGNWVAIPHFLRGRPGLCSSKVDYTYFSSCTAPSLADTLVNLHLGIRRGLTAGMYGGVCPDRAIPWGLLLA</sequence>
<dbReference type="Proteomes" id="UP001066276">
    <property type="component" value="Chromosome 12"/>
</dbReference>
<protein>
    <submittedName>
        <fullName evidence="1">Uncharacterized protein</fullName>
    </submittedName>
</protein>
<evidence type="ECO:0000313" key="2">
    <source>
        <dbReference type="Proteomes" id="UP001066276"/>
    </source>
</evidence>
<keyword evidence="2" id="KW-1185">Reference proteome</keyword>
<dbReference type="EMBL" id="JANPWB010000016">
    <property type="protein sequence ID" value="KAJ1081178.1"/>
    <property type="molecule type" value="Genomic_DNA"/>
</dbReference>
<comment type="caution">
    <text evidence="1">The sequence shown here is derived from an EMBL/GenBank/DDBJ whole genome shotgun (WGS) entry which is preliminary data.</text>
</comment>